<evidence type="ECO:0000256" key="5">
    <source>
        <dbReference type="ARBA" id="ARBA00023002"/>
    </source>
</evidence>
<keyword evidence="5" id="KW-0560">Oxidoreductase</keyword>
<name>A0ABP0EQF7_9ASCO</name>
<dbReference type="InterPro" id="IPR006076">
    <property type="entry name" value="FAD-dep_OxRdtase"/>
</dbReference>
<dbReference type="Gene3D" id="3.30.9.10">
    <property type="entry name" value="D-Amino Acid Oxidase, subunit A, domain 2"/>
    <property type="match status" value="1"/>
</dbReference>
<dbReference type="EMBL" id="OZ004260">
    <property type="protein sequence ID" value="CAK7922071.1"/>
    <property type="molecule type" value="Genomic_DNA"/>
</dbReference>
<dbReference type="Gene3D" id="3.40.50.720">
    <property type="entry name" value="NAD(P)-binding Rossmann-like Domain"/>
    <property type="match status" value="1"/>
</dbReference>
<dbReference type="Proteomes" id="UP001497600">
    <property type="component" value="Chromosome H"/>
</dbReference>
<dbReference type="SUPFAM" id="SSF54373">
    <property type="entry name" value="FAD-linked reductases, C-terminal domain"/>
    <property type="match status" value="1"/>
</dbReference>
<comment type="similarity">
    <text evidence="2">Belongs to the DAMOX/DASOX family.</text>
</comment>
<evidence type="ECO:0000256" key="2">
    <source>
        <dbReference type="ARBA" id="ARBA00006730"/>
    </source>
</evidence>
<protein>
    <recommendedName>
        <fullName evidence="6">FAD dependent oxidoreductase domain-containing protein</fullName>
    </recommendedName>
</protein>
<evidence type="ECO:0000313" key="7">
    <source>
        <dbReference type="EMBL" id="CAK7922071.1"/>
    </source>
</evidence>
<reference evidence="7 8" key="1">
    <citation type="submission" date="2024-01" db="EMBL/GenBank/DDBJ databases">
        <authorList>
            <consortium name="Genoscope - CEA"/>
            <person name="William W."/>
        </authorList>
    </citation>
    <scope>NUCLEOTIDE SEQUENCE [LARGE SCALE GENOMIC DNA]</scope>
    <source>
        <strain evidence="7 8">29B2s-10</strain>
    </source>
</reference>
<feature type="domain" description="FAD dependent oxidoreductase" evidence="6">
    <location>
        <begin position="5"/>
        <end position="351"/>
    </location>
</feature>
<keyword evidence="3" id="KW-0285">Flavoprotein</keyword>
<evidence type="ECO:0000256" key="1">
    <source>
        <dbReference type="ARBA" id="ARBA00001974"/>
    </source>
</evidence>
<dbReference type="Pfam" id="PF01266">
    <property type="entry name" value="DAO"/>
    <property type="match status" value="1"/>
</dbReference>
<dbReference type="PIRSF" id="PIRSF000189">
    <property type="entry name" value="D-aa_oxidase"/>
    <property type="match status" value="1"/>
</dbReference>
<proteinExistence type="inferred from homology"/>
<evidence type="ECO:0000256" key="4">
    <source>
        <dbReference type="ARBA" id="ARBA00022827"/>
    </source>
</evidence>
<evidence type="ECO:0000313" key="8">
    <source>
        <dbReference type="Proteomes" id="UP001497600"/>
    </source>
</evidence>
<keyword evidence="8" id="KW-1185">Reference proteome</keyword>
<dbReference type="InterPro" id="IPR023209">
    <property type="entry name" value="DAO"/>
</dbReference>
<organism evidence="7 8">
    <name type="scientific">[Candida] anglica</name>
    <dbReference type="NCBI Taxonomy" id="148631"/>
    <lineage>
        <taxon>Eukaryota</taxon>
        <taxon>Fungi</taxon>
        <taxon>Dikarya</taxon>
        <taxon>Ascomycota</taxon>
        <taxon>Saccharomycotina</taxon>
        <taxon>Pichiomycetes</taxon>
        <taxon>Debaryomycetaceae</taxon>
        <taxon>Kurtzmaniella</taxon>
    </lineage>
</organism>
<evidence type="ECO:0000256" key="3">
    <source>
        <dbReference type="ARBA" id="ARBA00022630"/>
    </source>
</evidence>
<accession>A0ABP0EQF7</accession>
<evidence type="ECO:0000259" key="6">
    <source>
        <dbReference type="Pfam" id="PF01266"/>
    </source>
</evidence>
<dbReference type="PANTHER" id="PTHR11530">
    <property type="entry name" value="D-AMINO ACID OXIDASE"/>
    <property type="match status" value="1"/>
</dbReference>
<sequence>MTKEIVVVGAGVIGLSTALAICERSKQDSTHVTVIARHFPDDSNYDPEYTSPWAGAHFRPFPSKNPQEWEESKLTRITQKYFRKLAINCPESSVQFIIGEDSLEDPDKYYQDLAKGYTEDIEDFEILPAEIANTRGAKLATRYKTWVLNPPIYLNYILRRLRLEYGVDFVKSPVLSNLKQVFEVTNVKPSVVINCTGNGLQYDGGLDPESFPIRGQTVLVRPPLPLADGPYHARTITHQSKDGKWTFCITRPFCGGTIIGGTKQVNDLYNKPRESDTKEVLDRAAKIFPELMKTDKDGKKYFDVFQTNVGFRPARNGGFRLERENHGSHKIIHAYGAGGMGYELSYGVGTKVHELLVEALNESSRL</sequence>
<keyword evidence="4" id="KW-0274">FAD</keyword>
<dbReference type="SUPFAM" id="SSF51971">
    <property type="entry name" value="Nucleotide-binding domain"/>
    <property type="match status" value="1"/>
</dbReference>
<gene>
    <name evidence="7" type="ORF">CAAN4_H22342</name>
</gene>
<dbReference type="PANTHER" id="PTHR11530:SF26">
    <property type="entry name" value="FAD DEPENDENT OXIDOREDUCTASE SUPERFAMILY (AFU_ORTHOLOGUE AFUA_5G13940)"/>
    <property type="match status" value="1"/>
</dbReference>
<comment type="cofactor">
    <cofactor evidence="1">
        <name>FAD</name>
        <dbReference type="ChEBI" id="CHEBI:57692"/>
    </cofactor>
</comment>